<organism evidence="14 15">
    <name type="scientific">Tersicoccus phoenicis</name>
    <dbReference type="NCBI Taxonomy" id="554083"/>
    <lineage>
        <taxon>Bacteria</taxon>
        <taxon>Bacillati</taxon>
        <taxon>Actinomycetota</taxon>
        <taxon>Actinomycetes</taxon>
        <taxon>Micrococcales</taxon>
        <taxon>Micrococcaceae</taxon>
        <taxon>Tersicoccus</taxon>
    </lineage>
</organism>
<keyword evidence="15" id="KW-1185">Reference proteome</keyword>
<proteinExistence type="inferred from homology"/>
<accession>A0A1R1L7C2</accession>
<evidence type="ECO:0000256" key="5">
    <source>
        <dbReference type="ARBA" id="ARBA00022692"/>
    </source>
</evidence>
<feature type="transmembrane region" description="Helical" evidence="12">
    <location>
        <begin position="387"/>
        <end position="408"/>
    </location>
</feature>
<feature type="transmembrane region" description="Helical" evidence="12">
    <location>
        <begin position="328"/>
        <end position="346"/>
    </location>
</feature>
<keyword evidence="4" id="KW-1003">Cell membrane</keyword>
<feature type="transmembrane region" description="Helical" evidence="12">
    <location>
        <begin position="296"/>
        <end position="316"/>
    </location>
</feature>
<dbReference type="Gene3D" id="1.20.1250.20">
    <property type="entry name" value="MFS general substrate transporter like domains"/>
    <property type="match status" value="2"/>
</dbReference>
<dbReference type="PROSITE" id="PS00216">
    <property type="entry name" value="SUGAR_TRANSPORT_1"/>
    <property type="match status" value="1"/>
</dbReference>
<dbReference type="SUPFAM" id="SSF103473">
    <property type="entry name" value="MFS general substrate transporter"/>
    <property type="match status" value="1"/>
</dbReference>
<dbReference type="PANTHER" id="PTHR43528">
    <property type="entry name" value="ALPHA-KETOGLUTARATE PERMEASE"/>
    <property type="match status" value="1"/>
</dbReference>
<evidence type="ECO:0000256" key="8">
    <source>
        <dbReference type="ARBA" id="ARBA00023136"/>
    </source>
</evidence>
<comment type="subcellular location">
    <subcellularLocation>
        <location evidence="1">Cell membrane</location>
        <topology evidence="1">Multi-pass membrane protein</topology>
    </subcellularLocation>
</comment>
<evidence type="ECO:0000256" key="2">
    <source>
        <dbReference type="ARBA" id="ARBA00008240"/>
    </source>
</evidence>
<evidence type="ECO:0000256" key="11">
    <source>
        <dbReference type="SAM" id="MobiDB-lite"/>
    </source>
</evidence>
<dbReference type="GO" id="GO:0015293">
    <property type="term" value="F:symporter activity"/>
    <property type="evidence" value="ECO:0007669"/>
    <property type="project" value="UniProtKB-KW"/>
</dbReference>
<feature type="transmembrane region" description="Helical" evidence="12">
    <location>
        <begin position="206"/>
        <end position="225"/>
    </location>
</feature>
<dbReference type="InterPro" id="IPR011701">
    <property type="entry name" value="MFS"/>
</dbReference>
<evidence type="ECO:0000313" key="14">
    <source>
        <dbReference type="EMBL" id="OMH23424.1"/>
    </source>
</evidence>
<evidence type="ECO:0000256" key="3">
    <source>
        <dbReference type="ARBA" id="ARBA00022448"/>
    </source>
</evidence>
<evidence type="ECO:0000256" key="12">
    <source>
        <dbReference type="SAM" id="Phobius"/>
    </source>
</evidence>
<feature type="transmembrane region" description="Helical" evidence="12">
    <location>
        <begin position="74"/>
        <end position="94"/>
    </location>
</feature>
<feature type="transmembrane region" description="Helical" evidence="12">
    <location>
        <begin position="175"/>
        <end position="194"/>
    </location>
</feature>
<feature type="compositionally biased region" description="Polar residues" evidence="11">
    <location>
        <begin position="1"/>
        <end position="16"/>
    </location>
</feature>
<dbReference type="Pfam" id="PF07690">
    <property type="entry name" value="MFS_1"/>
    <property type="match status" value="1"/>
</dbReference>
<dbReference type="InterPro" id="IPR051084">
    <property type="entry name" value="H+-coupled_symporters"/>
</dbReference>
<feature type="region of interest" description="Disordered" evidence="11">
    <location>
        <begin position="1"/>
        <end position="28"/>
    </location>
</feature>
<evidence type="ECO:0000259" key="13">
    <source>
        <dbReference type="PROSITE" id="PS50850"/>
    </source>
</evidence>
<evidence type="ECO:0000256" key="10">
    <source>
        <dbReference type="ARBA" id="ARBA00039918"/>
    </source>
</evidence>
<dbReference type="GO" id="GO:0005886">
    <property type="term" value="C:plasma membrane"/>
    <property type="evidence" value="ECO:0007669"/>
    <property type="project" value="UniProtKB-SubCell"/>
</dbReference>
<dbReference type="PROSITE" id="PS00217">
    <property type="entry name" value="SUGAR_TRANSPORT_2"/>
    <property type="match status" value="1"/>
</dbReference>
<evidence type="ECO:0000256" key="4">
    <source>
        <dbReference type="ARBA" id="ARBA00022475"/>
    </source>
</evidence>
<dbReference type="Proteomes" id="UP000187085">
    <property type="component" value="Unassembled WGS sequence"/>
</dbReference>
<evidence type="ECO:0000256" key="9">
    <source>
        <dbReference type="ARBA" id="ARBA00037295"/>
    </source>
</evidence>
<dbReference type="AlphaFoldDB" id="A0A1R1L7C2"/>
<dbReference type="RefSeq" id="WP_076705047.1">
    <property type="nucleotide sequence ID" value="NZ_MRDE01000074.1"/>
</dbReference>
<keyword evidence="7 12" id="KW-1133">Transmembrane helix</keyword>
<sequence>MTSAATPENAGNTENASAAYGAPDPDTAEGRSTLRKAITASALGNATEWFDYGVYATLTTYITLNFFPGELGSIGTMLGFAVSFVLRPLGGFIWGPLGDKLGRKTVLATTIVLMAGATFCMGLIPSVDTIGVWAPILLITLRVIQGFSTGGEYGGAATFMAEYAPDRQRGRRGSFLEFGTLAGFAAGSAVVLVLELLLSEDAMAGWGWRLPFFIALPLGLVGFYLRTRLAETPVFQEIEPEEKAESSAFGGLKELLAQYWRPILTMFAMVIALNVANYTLLTYLPTYLQTTIGLDPSAATATILIGELVMMALIPFSGALSDRVGRKPMWLTSLIGLLVLSIPLFLLMRQGFGWAIVAFAVLGILYLPQLSTISATFPAMFPTQVRYAGFAISYNVATAAFGGTAPLVSDAVIQGTGFDLFPALYMMAACVIGLIAMPCFKETAGASLRGTQIPETGALPVLERR</sequence>
<evidence type="ECO:0000256" key="1">
    <source>
        <dbReference type="ARBA" id="ARBA00004651"/>
    </source>
</evidence>
<dbReference type="STRING" id="554083.BKD30_12375"/>
<feature type="transmembrane region" description="Helical" evidence="12">
    <location>
        <begin position="130"/>
        <end position="154"/>
    </location>
</feature>
<evidence type="ECO:0000256" key="7">
    <source>
        <dbReference type="ARBA" id="ARBA00022989"/>
    </source>
</evidence>
<evidence type="ECO:0000256" key="6">
    <source>
        <dbReference type="ARBA" id="ARBA00022847"/>
    </source>
</evidence>
<name>A0A1R1L7C2_9MICC</name>
<dbReference type="InterPro" id="IPR020846">
    <property type="entry name" value="MFS_dom"/>
</dbReference>
<feature type="transmembrane region" description="Helical" evidence="12">
    <location>
        <begin position="263"/>
        <end position="284"/>
    </location>
</feature>
<dbReference type="PROSITE" id="PS50850">
    <property type="entry name" value="MFS"/>
    <property type="match status" value="1"/>
</dbReference>
<comment type="similarity">
    <text evidence="2">Belongs to the major facilitator superfamily. Metabolite:H+ Symporter (MHS) family (TC 2.A.1.6) family.</text>
</comment>
<dbReference type="FunFam" id="1.20.1250.20:FF:000001">
    <property type="entry name" value="Dicarboxylate MFS transporter"/>
    <property type="match status" value="1"/>
</dbReference>
<dbReference type="PANTHER" id="PTHR43528:SF1">
    <property type="entry name" value="ALPHA-KETOGLUTARATE PERMEASE"/>
    <property type="match status" value="1"/>
</dbReference>
<gene>
    <name evidence="14" type="ORF">BKD30_12375</name>
</gene>
<dbReference type="EMBL" id="MRDE01000074">
    <property type="protein sequence ID" value="OMH23424.1"/>
    <property type="molecule type" value="Genomic_DNA"/>
</dbReference>
<comment type="caution">
    <text evidence="14">The sequence shown here is derived from an EMBL/GenBank/DDBJ whole genome shotgun (WGS) entry which is preliminary data.</text>
</comment>
<dbReference type="OrthoDB" id="8953821at2"/>
<dbReference type="InterPro" id="IPR005829">
    <property type="entry name" value="Sugar_transporter_CS"/>
</dbReference>
<dbReference type="InterPro" id="IPR036259">
    <property type="entry name" value="MFS_trans_sf"/>
</dbReference>
<keyword evidence="5 12" id="KW-0812">Transmembrane</keyword>
<keyword evidence="3" id="KW-0813">Transport</keyword>
<reference evidence="14 15" key="1">
    <citation type="submission" date="2016-12" db="EMBL/GenBank/DDBJ databases">
        <title>Draft genome of Tersicoccus phoenicis 1P05MA.</title>
        <authorList>
            <person name="Nakajima Y."/>
            <person name="Yoshizawa S."/>
            <person name="Nakamura K."/>
            <person name="Ogura Y."/>
            <person name="Hayashi T."/>
            <person name="Kogure K."/>
        </authorList>
    </citation>
    <scope>NUCLEOTIDE SEQUENCE [LARGE SCALE GENOMIC DNA]</scope>
    <source>
        <strain evidence="14 15">1p05MA</strain>
    </source>
</reference>
<feature type="domain" description="Major facilitator superfamily (MFS) profile" evidence="13">
    <location>
        <begin position="37"/>
        <end position="445"/>
    </location>
</feature>
<protein>
    <recommendedName>
        <fullName evidence="10">Putative proline/betaine transporter</fullName>
    </recommendedName>
</protein>
<feature type="transmembrane region" description="Helical" evidence="12">
    <location>
        <begin position="352"/>
        <end position="375"/>
    </location>
</feature>
<keyword evidence="8 12" id="KW-0472">Membrane</keyword>
<feature type="transmembrane region" description="Helical" evidence="12">
    <location>
        <begin position="420"/>
        <end position="440"/>
    </location>
</feature>
<feature type="transmembrane region" description="Helical" evidence="12">
    <location>
        <begin position="106"/>
        <end position="124"/>
    </location>
</feature>
<evidence type="ECO:0000313" key="15">
    <source>
        <dbReference type="Proteomes" id="UP000187085"/>
    </source>
</evidence>
<keyword evidence="6" id="KW-0769">Symport</keyword>
<comment type="function">
    <text evidence="9">May be a proton symporter involved in the uptake of osmolytes such as proline and glycine betaine.</text>
</comment>